<sequence>MVLPRTYQRRSLTKFQNQITGNMEQTGTLDIYITVENKAF</sequence>
<reference evidence="1" key="2">
    <citation type="submission" date="2012-06" db="EMBL/GenBank/DDBJ databases">
        <authorList>
            <person name="Yu Y."/>
            <person name="Currie J."/>
            <person name="Lomeli R."/>
            <person name="Angelova A."/>
            <person name="Collura K."/>
            <person name="Wissotski M."/>
            <person name="Campos D."/>
            <person name="Kudrna D."/>
            <person name="Golser W."/>
            <person name="Ashely E."/>
            <person name="Descour A."/>
            <person name="Fernandes J."/>
            <person name="Soderlund C."/>
            <person name="Walbot V."/>
        </authorList>
    </citation>
    <scope>NUCLEOTIDE SEQUENCE</scope>
    <source>
        <strain evidence="1">B73</strain>
    </source>
</reference>
<protein>
    <submittedName>
        <fullName evidence="1">Uncharacterized protein</fullName>
    </submittedName>
</protein>
<name>C0PAX2_MAIZE</name>
<reference evidence="1" key="1">
    <citation type="journal article" date="2009" name="PLoS Genet.">
        <title>Sequencing, mapping, and analysis of 27,455 maize full-length cDNAs.</title>
        <authorList>
            <person name="Soderlund C."/>
            <person name="Descour A."/>
            <person name="Kudrna D."/>
            <person name="Bomhoff M."/>
            <person name="Boyd L."/>
            <person name="Currie J."/>
            <person name="Angelova A."/>
            <person name="Collura K."/>
            <person name="Wissotski M."/>
            <person name="Ashley E."/>
            <person name="Morrow D."/>
            <person name="Fernandes J."/>
            <person name="Walbot V."/>
            <person name="Yu Y."/>
        </authorList>
    </citation>
    <scope>NUCLEOTIDE SEQUENCE</scope>
    <source>
        <strain evidence="1">B73</strain>
    </source>
</reference>
<evidence type="ECO:0000313" key="1">
    <source>
        <dbReference type="EMBL" id="ACN31317.1"/>
    </source>
</evidence>
<dbReference type="EMBL" id="BT065441">
    <property type="protein sequence ID" value="ACN31317.1"/>
    <property type="molecule type" value="mRNA"/>
</dbReference>
<dbReference type="AlphaFoldDB" id="C0PAX2"/>
<proteinExistence type="evidence at transcript level"/>
<organism evidence="1">
    <name type="scientific">Zea mays</name>
    <name type="common">Maize</name>
    <dbReference type="NCBI Taxonomy" id="4577"/>
    <lineage>
        <taxon>Eukaryota</taxon>
        <taxon>Viridiplantae</taxon>
        <taxon>Streptophyta</taxon>
        <taxon>Embryophyta</taxon>
        <taxon>Tracheophyta</taxon>
        <taxon>Spermatophyta</taxon>
        <taxon>Magnoliopsida</taxon>
        <taxon>Liliopsida</taxon>
        <taxon>Poales</taxon>
        <taxon>Poaceae</taxon>
        <taxon>PACMAD clade</taxon>
        <taxon>Panicoideae</taxon>
        <taxon>Andropogonodae</taxon>
        <taxon>Andropogoneae</taxon>
        <taxon>Tripsacinae</taxon>
        <taxon>Zea</taxon>
    </lineage>
</organism>
<accession>C0PAX2</accession>